<dbReference type="STRING" id="1192034.CAP_4798"/>
<dbReference type="SUPFAM" id="SSF47616">
    <property type="entry name" value="GST C-terminal domain-like"/>
    <property type="match status" value="1"/>
</dbReference>
<dbReference type="Pfam" id="PF13417">
    <property type="entry name" value="GST_N_3"/>
    <property type="match status" value="1"/>
</dbReference>
<dbReference type="InterPro" id="IPR040079">
    <property type="entry name" value="Glutathione_S-Trfase"/>
</dbReference>
<dbReference type="InterPro" id="IPR004045">
    <property type="entry name" value="Glutathione_S-Trfase_N"/>
</dbReference>
<dbReference type="Proteomes" id="UP000019678">
    <property type="component" value="Unassembled WGS sequence"/>
</dbReference>
<dbReference type="OrthoDB" id="5242791at2"/>
<comment type="caution">
    <text evidence="2">The sequence shown here is derived from an EMBL/GenBank/DDBJ whole genome shotgun (WGS) entry which is preliminary data.</text>
</comment>
<dbReference type="RefSeq" id="WP_044244752.1">
    <property type="nucleotide sequence ID" value="NZ_ASRX01000038.1"/>
</dbReference>
<protein>
    <submittedName>
        <fullName evidence="2">Glutathione S-transferase family protein</fullName>
    </submittedName>
</protein>
<dbReference type="Pfam" id="PF13410">
    <property type="entry name" value="GST_C_2"/>
    <property type="match status" value="1"/>
</dbReference>
<dbReference type="eggNOG" id="COG0625">
    <property type="taxonomic scope" value="Bacteria"/>
</dbReference>
<dbReference type="InterPro" id="IPR036249">
    <property type="entry name" value="Thioredoxin-like_sf"/>
</dbReference>
<dbReference type="AlphaFoldDB" id="A0A017T5P6"/>
<dbReference type="PANTHER" id="PTHR42673">
    <property type="entry name" value="MALEYLACETOACETATE ISOMERASE"/>
    <property type="match status" value="1"/>
</dbReference>
<dbReference type="SUPFAM" id="SSF52833">
    <property type="entry name" value="Thioredoxin-like"/>
    <property type="match status" value="1"/>
</dbReference>
<dbReference type="CDD" id="cd00570">
    <property type="entry name" value="GST_N_family"/>
    <property type="match status" value="1"/>
</dbReference>
<name>A0A017T5P6_9BACT</name>
<dbReference type="InterPro" id="IPR036282">
    <property type="entry name" value="Glutathione-S-Trfase_C_sf"/>
</dbReference>
<dbReference type="SFLD" id="SFLDS00019">
    <property type="entry name" value="Glutathione_Transferase_(cytos"/>
    <property type="match status" value="1"/>
</dbReference>
<keyword evidence="2" id="KW-0808">Transferase</keyword>
<accession>A0A017T5P6</accession>
<dbReference type="EMBL" id="ASRX01000038">
    <property type="protein sequence ID" value="EYF04115.1"/>
    <property type="molecule type" value="Genomic_DNA"/>
</dbReference>
<dbReference type="Gene3D" id="3.40.30.10">
    <property type="entry name" value="Glutaredoxin"/>
    <property type="match status" value="1"/>
</dbReference>
<feature type="domain" description="GST N-terminal" evidence="1">
    <location>
        <begin position="1"/>
        <end position="79"/>
    </location>
</feature>
<dbReference type="GO" id="GO:0006559">
    <property type="term" value="P:L-phenylalanine catabolic process"/>
    <property type="evidence" value="ECO:0007669"/>
    <property type="project" value="TreeGrafter"/>
</dbReference>
<proteinExistence type="predicted"/>
<evidence type="ECO:0000259" key="1">
    <source>
        <dbReference type="PROSITE" id="PS50404"/>
    </source>
</evidence>
<dbReference type="GO" id="GO:0016034">
    <property type="term" value="F:maleylacetoacetate isomerase activity"/>
    <property type="evidence" value="ECO:0007669"/>
    <property type="project" value="TreeGrafter"/>
</dbReference>
<dbReference type="PROSITE" id="PS50404">
    <property type="entry name" value="GST_NTER"/>
    <property type="match status" value="1"/>
</dbReference>
<gene>
    <name evidence="2" type="ORF">CAP_4798</name>
</gene>
<evidence type="ECO:0000313" key="2">
    <source>
        <dbReference type="EMBL" id="EYF04115.1"/>
    </source>
</evidence>
<dbReference type="Gene3D" id="1.20.1050.10">
    <property type="match status" value="1"/>
</dbReference>
<organism evidence="2 3">
    <name type="scientific">Chondromyces apiculatus DSM 436</name>
    <dbReference type="NCBI Taxonomy" id="1192034"/>
    <lineage>
        <taxon>Bacteria</taxon>
        <taxon>Pseudomonadati</taxon>
        <taxon>Myxococcota</taxon>
        <taxon>Polyangia</taxon>
        <taxon>Polyangiales</taxon>
        <taxon>Polyangiaceae</taxon>
        <taxon>Chondromyces</taxon>
    </lineage>
</organism>
<dbReference type="PANTHER" id="PTHR42673:SF4">
    <property type="entry name" value="MALEYLACETOACETATE ISOMERASE"/>
    <property type="match status" value="1"/>
</dbReference>
<sequence length="244" mass="27715">MSLVLHRFPLSHFAEKVRACLDFKGLDYRVQDHYPGLGQIQVYRISGQRQVPVLEHDGKIITDSTEIALYLERTFPEGRRLLPEDQEQRGEVLALQDHIGKTLGRGSGLLAFLRADRDVRMQEALKLGTSATMFGVIKTVAFAARHARKHVASVEEKLGKVEQMVRASLTDLTRRLEASPYLTGDKPTLADIAAVTLVMPLKFPLSRHVANPRLMGLVGNPIATELEYARFFEWREQFYRDYLQ</sequence>
<dbReference type="GO" id="GO:0006749">
    <property type="term" value="P:glutathione metabolic process"/>
    <property type="evidence" value="ECO:0007669"/>
    <property type="project" value="TreeGrafter"/>
</dbReference>
<evidence type="ECO:0000313" key="3">
    <source>
        <dbReference type="Proteomes" id="UP000019678"/>
    </source>
</evidence>
<reference evidence="2 3" key="1">
    <citation type="submission" date="2013-05" db="EMBL/GenBank/DDBJ databases">
        <title>Genome assembly of Chondromyces apiculatus DSM 436.</title>
        <authorList>
            <person name="Sharma G."/>
            <person name="Khatri I."/>
            <person name="Kaur C."/>
            <person name="Mayilraj S."/>
            <person name="Subramanian S."/>
        </authorList>
    </citation>
    <scope>NUCLEOTIDE SEQUENCE [LARGE SCALE GENOMIC DNA]</scope>
    <source>
        <strain evidence="2 3">DSM 436</strain>
    </source>
</reference>
<dbReference type="GO" id="GO:0004364">
    <property type="term" value="F:glutathione transferase activity"/>
    <property type="evidence" value="ECO:0007669"/>
    <property type="project" value="TreeGrafter"/>
</dbReference>
<keyword evidence="3" id="KW-1185">Reference proteome</keyword>